<sequence>MLNQVYGWNVTSTNKEKANYPCIDLIDAGRKLGIQVTAERDSDKVNDTLACLEKNKMADRVARLKVLLLVPKQKKYTINAPCPGVSFAWETDVMDFDDVIAAAQAITDLQRIGRVQQCVVNAMPSIFPQYSAPRAIGDGSDGQAAASALLQHYRDLYTNAGPEKENKVFQHALQRSEAHAKDTLKGKIILLTAIVEQQLAKTTGLAVSSESDFGLLRAMEWARELRTFRNDIYREASATEQMAPAYDRLEHVHKAAKQLMDSLMIHADWSDSAEKAVSGTRDRLEALLSRVAALSENTVQTRPKRFITPDELNEAKWAAAECTRIAMEVEKVAGRI</sequence>
<evidence type="ECO:0000259" key="1">
    <source>
        <dbReference type="Pfam" id="PF21941"/>
    </source>
</evidence>
<dbReference type="NCBIfam" id="NF033859">
    <property type="entry name" value="SMEK_N"/>
    <property type="match status" value="1"/>
</dbReference>
<dbReference type="Pfam" id="PF21941">
    <property type="entry name" value="SMEK_N"/>
    <property type="match status" value="1"/>
</dbReference>
<reference evidence="3" key="1">
    <citation type="submission" date="2017-06" db="EMBL/GenBank/DDBJ databases">
        <title>Genome analysis of Fimbriiglobus ruber SP5, the first member of the order Planctomycetales with confirmed chitinolytic capability.</title>
        <authorList>
            <person name="Ravin N.V."/>
            <person name="Rakitin A.L."/>
            <person name="Ivanova A.A."/>
            <person name="Beletsky A.V."/>
            <person name="Kulichevskaya I.S."/>
            <person name="Mardanov A.V."/>
            <person name="Dedysh S.N."/>
        </authorList>
    </citation>
    <scope>NUCLEOTIDE SEQUENCE [LARGE SCALE GENOMIC DNA]</scope>
    <source>
        <strain evidence="3">SP5</strain>
    </source>
</reference>
<dbReference type="EMBL" id="NIDE01000005">
    <property type="protein sequence ID" value="OWK42394.1"/>
    <property type="molecule type" value="Genomic_DNA"/>
</dbReference>
<feature type="domain" description="SMEK" evidence="1">
    <location>
        <begin position="1"/>
        <end position="102"/>
    </location>
</feature>
<evidence type="ECO:0000313" key="2">
    <source>
        <dbReference type="EMBL" id="OWK42394.1"/>
    </source>
</evidence>
<dbReference type="AlphaFoldDB" id="A0A225DS15"/>
<proteinExistence type="predicted"/>
<dbReference type="InterPro" id="IPR047740">
    <property type="entry name" value="SMEK_dom"/>
</dbReference>
<dbReference type="Proteomes" id="UP000214646">
    <property type="component" value="Unassembled WGS sequence"/>
</dbReference>
<evidence type="ECO:0000313" key="3">
    <source>
        <dbReference type="Proteomes" id="UP000214646"/>
    </source>
</evidence>
<gene>
    <name evidence="2" type="ORF">FRUB_04472</name>
</gene>
<accession>A0A225DS15</accession>
<name>A0A225DS15_9BACT</name>
<comment type="caution">
    <text evidence="2">The sequence shown here is derived from an EMBL/GenBank/DDBJ whole genome shotgun (WGS) entry which is preliminary data.</text>
</comment>
<protein>
    <recommendedName>
        <fullName evidence="1">SMEK domain-containing protein</fullName>
    </recommendedName>
</protein>
<organism evidence="2 3">
    <name type="scientific">Fimbriiglobus ruber</name>
    <dbReference type="NCBI Taxonomy" id="1908690"/>
    <lineage>
        <taxon>Bacteria</taxon>
        <taxon>Pseudomonadati</taxon>
        <taxon>Planctomycetota</taxon>
        <taxon>Planctomycetia</taxon>
        <taxon>Gemmatales</taxon>
        <taxon>Gemmataceae</taxon>
        <taxon>Fimbriiglobus</taxon>
    </lineage>
</organism>
<keyword evidence="3" id="KW-1185">Reference proteome</keyword>